<sequence>MQVKFDSDMKVFAQIGDPLEHSCTSYIHNSMYALGNVNAVNFNVVIKKGELPQFVEAAKVMHLSGFGITMPHKTDIIPLLDECDEFSRIFNSVNHVKIENGRLIGKGMDGLGMRMAIEQAGISLQGKRILILGAGSVTGPIAAELCKRGVSAVTILNRTIDKAKIIADILRENFPALKTAFGAMTAEEMEHAAPQSDLVVQCTSLGMDGSCHDFESLHFVSLLPVDAAVADVIFLPRKTKLLLEAERLGHKVINGMGMLCNQQKAMMKFFLDVELPDSFYDDAEEALMIATAMREARHYRIERNGR</sequence>
<protein>
    <recommendedName>
        <fullName evidence="2">shikimate dehydrogenase (NADP(+))</fullName>
        <ecNumber evidence="2">1.1.1.25</ecNumber>
    </recommendedName>
</protein>
<feature type="domain" description="Quinate/shikimate 5-dehydrogenase/glutamyl-tRNA reductase" evidence="5">
    <location>
        <begin position="120"/>
        <end position="204"/>
    </location>
</feature>
<evidence type="ECO:0000313" key="7">
    <source>
        <dbReference type="EMBL" id="MBC8577582.1"/>
    </source>
</evidence>
<gene>
    <name evidence="7" type="ORF">H8717_14370</name>
</gene>
<evidence type="ECO:0000256" key="2">
    <source>
        <dbReference type="ARBA" id="ARBA00012962"/>
    </source>
</evidence>
<evidence type="ECO:0000256" key="3">
    <source>
        <dbReference type="ARBA" id="ARBA00023141"/>
    </source>
</evidence>
<dbReference type="CDD" id="cd01065">
    <property type="entry name" value="NAD_bind_Shikimate_DH"/>
    <property type="match status" value="1"/>
</dbReference>
<dbReference type="Proteomes" id="UP000658131">
    <property type="component" value="Unassembled WGS sequence"/>
</dbReference>
<evidence type="ECO:0000259" key="5">
    <source>
        <dbReference type="Pfam" id="PF01488"/>
    </source>
</evidence>
<dbReference type="Gene3D" id="3.40.50.10860">
    <property type="entry name" value="Leucine Dehydrogenase, chain A, domain 1"/>
    <property type="match status" value="1"/>
</dbReference>
<dbReference type="RefSeq" id="WP_262400974.1">
    <property type="nucleotide sequence ID" value="NZ_JACRTB010000037.1"/>
</dbReference>
<dbReference type="InterPro" id="IPR036291">
    <property type="entry name" value="NAD(P)-bd_dom_sf"/>
</dbReference>
<comment type="catalytic activity">
    <reaction evidence="4">
        <text>shikimate + NADP(+) = 3-dehydroshikimate + NADPH + H(+)</text>
        <dbReference type="Rhea" id="RHEA:17737"/>
        <dbReference type="ChEBI" id="CHEBI:15378"/>
        <dbReference type="ChEBI" id="CHEBI:16630"/>
        <dbReference type="ChEBI" id="CHEBI:36208"/>
        <dbReference type="ChEBI" id="CHEBI:57783"/>
        <dbReference type="ChEBI" id="CHEBI:58349"/>
        <dbReference type="EC" id="1.1.1.25"/>
    </reaction>
</comment>
<evidence type="ECO:0000256" key="1">
    <source>
        <dbReference type="ARBA" id="ARBA00004871"/>
    </source>
</evidence>
<dbReference type="Pfam" id="PF08501">
    <property type="entry name" value="Shikimate_dh_N"/>
    <property type="match status" value="1"/>
</dbReference>
<dbReference type="Gene3D" id="3.40.50.720">
    <property type="entry name" value="NAD(P)-binding Rossmann-like Domain"/>
    <property type="match status" value="1"/>
</dbReference>
<proteinExistence type="predicted"/>
<reference evidence="7 8" key="1">
    <citation type="submission" date="2020-08" db="EMBL/GenBank/DDBJ databases">
        <title>Genome public.</title>
        <authorList>
            <person name="Liu C."/>
            <person name="Sun Q."/>
        </authorList>
    </citation>
    <scope>NUCLEOTIDE SEQUENCE [LARGE SCALE GENOMIC DNA]</scope>
    <source>
        <strain evidence="7 8">BX1</strain>
    </source>
</reference>
<keyword evidence="3" id="KW-0028">Amino-acid biosynthesis</keyword>
<comment type="pathway">
    <text evidence="1">Metabolic intermediate biosynthesis; chorismate biosynthesis; chorismate from D-erythrose 4-phosphate and phosphoenolpyruvate: step 4/7.</text>
</comment>
<comment type="caution">
    <text evidence="7">The sequence shown here is derived from an EMBL/GenBank/DDBJ whole genome shotgun (WGS) entry which is preliminary data.</text>
</comment>
<dbReference type="InterPro" id="IPR022893">
    <property type="entry name" value="Shikimate_DH_fam"/>
</dbReference>
<dbReference type="SUPFAM" id="SSF53223">
    <property type="entry name" value="Aminoacid dehydrogenase-like, N-terminal domain"/>
    <property type="match status" value="1"/>
</dbReference>
<evidence type="ECO:0000259" key="6">
    <source>
        <dbReference type="Pfam" id="PF08501"/>
    </source>
</evidence>
<dbReference type="PANTHER" id="PTHR21089">
    <property type="entry name" value="SHIKIMATE DEHYDROGENASE"/>
    <property type="match status" value="1"/>
</dbReference>
<dbReference type="InterPro" id="IPR006151">
    <property type="entry name" value="Shikm_DH/Glu-tRNA_Rdtase"/>
</dbReference>
<evidence type="ECO:0000256" key="4">
    <source>
        <dbReference type="ARBA" id="ARBA00049442"/>
    </source>
</evidence>
<dbReference type="InterPro" id="IPR046346">
    <property type="entry name" value="Aminoacid_DH-like_N_sf"/>
</dbReference>
<dbReference type="InterPro" id="IPR013708">
    <property type="entry name" value="Shikimate_DH-bd_N"/>
</dbReference>
<evidence type="ECO:0000313" key="8">
    <source>
        <dbReference type="Proteomes" id="UP000658131"/>
    </source>
</evidence>
<dbReference type="EMBL" id="JACRTB010000037">
    <property type="protein sequence ID" value="MBC8577582.1"/>
    <property type="molecule type" value="Genomic_DNA"/>
</dbReference>
<feature type="domain" description="Shikimate dehydrogenase substrate binding N-terminal" evidence="6">
    <location>
        <begin position="15"/>
        <end position="96"/>
    </location>
</feature>
<organism evidence="7 8">
    <name type="scientific">Yanshouia hominis</name>
    <dbReference type="NCBI Taxonomy" id="2763673"/>
    <lineage>
        <taxon>Bacteria</taxon>
        <taxon>Bacillati</taxon>
        <taxon>Bacillota</taxon>
        <taxon>Clostridia</taxon>
        <taxon>Eubacteriales</taxon>
        <taxon>Oscillospiraceae</taxon>
        <taxon>Yanshouia</taxon>
    </lineage>
</organism>
<keyword evidence="3" id="KW-0057">Aromatic amino acid biosynthesis</keyword>
<dbReference type="Pfam" id="PF01488">
    <property type="entry name" value="Shikimate_DH"/>
    <property type="match status" value="1"/>
</dbReference>
<dbReference type="SUPFAM" id="SSF51735">
    <property type="entry name" value="NAD(P)-binding Rossmann-fold domains"/>
    <property type="match status" value="1"/>
</dbReference>
<dbReference type="PANTHER" id="PTHR21089:SF1">
    <property type="entry name" value="BIFUNCTIONAL 3-DEHYDROQUINATE DEHYDRATASE_SHIKIMATE DEHYDROGENASE, CHLOROPLASTIC"/>
    <property type="match status" value="1"/>
</dbReference>
<name>A0ABR7NMF7_9FIRM</name>
<accession>A0ABR7NMF7</accession>
<keyword evidence="8" id="KW-1185">Reference proteome</keyword>
<dbReference type="EC" id="1.1.1.25" evidence="2"/>